<evidence type="ECO:0000256" key="5">
    <source>
        <dbReference type="ARBA" id="ARBA00022989"/>
    </source>
</evidence>
<keyword evidence="3 9" id="KW-0444">Lipid biosynthesis</keyword>
<dbReference type="PANTHER" id="PTHR11011:SF45">
    <property type="entry name" value="FATTY ACYL-COA REDUCTASE CG8306-RELATED"/>
    <property type="match status" value="1"/>
</dbReference>
<dbReference type="Pfam" id="PF07993">
    <property type="entry name" value="NAD_binding_4"/>
    <property type="match status" value="1"/>
</dbReference>
<keyword evidence="4" id="KW-0812">Transmembrane</keyword>
<dbReference type="FunFam" id="3.40.50.720:FF:000143">
    <property type="entry name" value="Fatty acyl-CoA reductase"/>
    <property type="match status" value="1"/>
</dbReference>
<name>A0A815SX69_9BILA</name>
<evidence type="ECO:0000313" key="13">
    <source>
        <dbReference type="EMBL" id="CAF4360714.1"/>
    </source>
</evidence>
<dbReference type="InterPro" id="IPR013120">
    <property type="entry name" value="FAR_NAD-bd"/>
</dbReference>
<dbReference type="Gene3D" id="3.40.50.720">
    <property type="entry name" value="NAD(P)-binding Rossmann-like Domain"/>
    <property type="match status" value="1"/>
</dbReference>
<comment type="subcellular location">
    <subcellularLocation>
        <location evidence="1">Membrane</location>
        <topology evidence="1">Multi-pass membrane protein</topology>
    </subcellularLocation>
</comment>
<dbReference type="AlphaFoldDB" id="A0A815SX69"/>
<dbReference type="EMBL" id="CAJNOQ010022254">
    <property type="protein sequence ID" value="CAF1498672.1"/>
    <property type="molecule type" value="Genomic_DNA"/>
</dbReference>
<dbReference type="CDD" id="cd09071">
    <property type="entry name" value="FAR_C"/>
    <property type="match status" value="1"/>
</dbReference>
<evidence type="ECO:0000256" key="9">
    <source>
        <dbReference type="RuleBase" id="RU363097"/>
    </source>
</evidence>
<comment type="function">
    <text evidence="9">Catalyzes the reduction of fatty acyl-CoA to fatty alcohols.</text>
</comment>
<dbReference type="Proteomes" id="UP000663829">
    <property type="component" value="Unassembled WGS sequence"/>
</dbReference>
<comment type="catalytic activity">
    <reaction evidence="8 9">
        <text>a long-chain fatty acyl-CoA + 2 NADPH + 2 H(+) = a long-chain primary fatty alcohol + 2 NADP(+) + CoA</text>
        <dbReference type="Rhea" id="RHEA:52716"/>
        <dbReference type="ChEBI" id="CHEBI:15378"/>
        <dbReference type="ChEBI" id="CHEBI:57287"/>
        <dbReference type="ChEBI" id="CHEBI:57783"/>
        <dbReference type="ChEBI" id="CHEBI:58349"/>
        <dbReference type="ChEBI" id="CHEBI:77396"/>
        <dbReference type="ChEBI" id="CHEBI:83139"/>
        <dbReference type="EC" id="1.2.1.84"/>
    </reaction>
</comment>
<evidence type="ECO:0000256" key="8">
    <source>
        <dbReference type="ARBA" id="ARBA00052530"/>
    </source>
</evidence>
<dbReference type="GO" id="GO:0016020">
    <property type="term" value="C:membrane"/>
    <property type="evidence" value="ECO:0007669"/>
    <property type="project" value="UniProtKB-SubCell"/>
</dbReference>
<reference evidence="12" key="1">
    <citation type="submission" date="2021-02" db="EMBL/GenBank/DDBJ databases">
        <authorList>
            <person name="Nowell W R."/>
        </authorList>
    </citation>
    <scope>NUCLEOTIDE SEQUENCE</scope>
</reference>
<organism evidence="12 14">
    <name type="scientific">Didymodactylos carnosus</name>
    <dbReference type="NCBI Taxonomy" id="1234261"/>
    <lineage>
        <taxon>Eukaryota</taxon>
        <taxon>Metazoa</taxon>
        <taxon>Spiralia</taxon>
        <taxon>Gnathifera</taxon>
        <taxon>Rotifera</taxon>
        <taxon>Eurotatoria</taxon>
        <taxon>Bdelloidea</taxon>
        <taxon>Philodinida</taxon>
        <taxon>Philodinidae</taxon>
        <taxon>Didymodactylos</taxon>
    </lineage>
</organism>
<keyword evidence="14" id="KW-1185">Reference proteome</keyword>
<dbReference type="EC" id="1.2.1.84" evidence="9"/>
<dbReference type="GO" id="GO:0080019">
    <property type="term" value="F:alcohol-forming very long-chain fatty acyl-CoA reductase activity"/>
    <property type="evidence" value="ECO:0007669"/>
    <property type="project" value="InterPro"/>
</dbReference>
<keyword evidence="9" id="KW-0521">NADP</keyword>
<proteinExistence type="inferred from homology"/>
<evidence type="ECO:0000313" key="14">
    <source>
        <dbReference type="Proteomes" id="UP000663829"/>
    </source>
</evidence>
<comment type="caution">
    <text evidence="12">The sequence shown here is derived from an EMBL/GenBank/DDBJ whole genome shotgun (WGS) entry which is preliminary data.</text>
</comment>
<evidence type="ECO:0000256" key="7">
    <source>
        <dbReference type="ARBA" id="ARBA00023136"/>
    </source>
</evidence>
<feature type="domain" description="Fatty acyl-CoA reductase C-terminal" evidence="10">
    <location>
        <begin position="360"/>
        <end position="450"/>
    </location>
</feature>
<evidence type="ECO:0000259" key="11">
    <source>
        <dbReference type="Pfam" id="PF07993"/>
    </source>
</evidence>
<dbReference type="SUPFAM" id="SSF51735">
    <property type="entry name" value="NAD(P)-binding Rossmann-fold domains"/>
    <property type="match status" value="1"/>
</dbReference>
<dbReference type="InterPro" id="IPR036291">
    <property type="entry name" value="NAD(P)-bd_dom_sf"/>
</dbReference>
<feature type="domain" description="Thioester reductase (TE)" evidence="11">
    <location>
        <begin position="18"/>
        <end position="288"/>
    </location>
</feature>
<dbReference type="InterPro" id="IPR033640">
    <property type="entry name" value="FAR_C"/>
</dbReference>
<dbReference type="Proteomes" id="UP000681722">
    <property type="component" value="Unassembled WGS sequence"/>
</dbReference>
<evidence type="ECO:0000256" key="4">
    <source>
        <dbReference type="ARBA" id="ARBA00022692"/>
    </source>
</evidence>
<evidence type="ECO:0000256" key="1">
    <source>
        <dbReference type="ARBA" id="ARBA00004141"/>
    </source>
</evidence>
<protein>
    <recommendedName>
        <fullName evidence="9">Fatty acyl-CoA reductase</fullName>
        <ecNumber evidence="9">1.2.1.84</ecNumber>
    </recommendedName>
</protein>
<evidence type="ECO:0000256" key="2">
    <source>
        <dbReference type="ARBA" id="ARBA00005928"/>
    </source>
</evidence>
<dbReference type="EMBL" id="CAJOBC010087766">
    <property type="protein sequence ID" value="CAF4360714.1"/>
    <property type="molecule type" value="Genomic_DNA"/>
</dbReference>
<keyword evidence="7" id="KW-0472">Membrane</keyword>
<keyword evidence="5" id="KW-1133">Transmembrane helix</keyword>
<evidence type="ECO:0000259" key="10">
    <source>
        <dbReference type="Pfam" id="PF03015"/>
    </source>
</evidence>
<dbReference type="GO" id="GO:0005777">
    <property type="term" value="C:peroxisome"/>
    <property type="evidence" value="ECO:0007669"/>
    <property type="project" value="TreeGrafter"/>
</dbReference>
<dbReference type="InterPro" id="IPR026055">
    <property type="entry name" value="FAR"/>
</dbReference>
<sequence length="520" mass="59642">MNKISAITEFLNGKSIFITGATGFIGKQLVEKLISSCPNIEKIYILVRPKRGYTVVDRVKQLLSSPLFDSVRKINPNFENKIIPIEGDILDPNFGINFDDEHLLTENCHIVFHSAATIKFNEPLRLAIQMNVTPTRKLILLCHKMKKLQALIHVSTAYANCDRSDISEIIYTPLIQPKKLIDAAEWMNDSVFDVLTNKIIKDRPNTYTYTKSLAEYLLLEEGNNLPVAIIRPSIVGASLKEPFPGWIDNYNGLSGMYVSFGKGMLRTMLGNKYAAADVVPVDIVVNMMIAVAWYTAAINQSKNIAVYHCSLDKCPSWGQLATYAIEHVHNNPFENPITIPNWVFTNNRFNFVFKRIVEELLPSCLLDIYMYLIGRKPVFVKLSNKINKAVRIVDFFSMHQWNFSKDNSLILKNEMNIIDLELFGFETKNINWSDYMKNYCIGVKKYLLREDLNQMGRCQKHIQKLKHIRTAITFTIVALVLKFFSSRSSKVRSILRLLLRFILNVCLSIQRYAVSKYLLN</sequence>
<evidence type="ECO:0000313" key="12">
    <source>
        <dbReference type="EMBL" id="CAF1498672.1"/>
    </source>
</evidence>
<evidence type="ECO:0000256" key="6">
    <source>
        <dbReference type="ARBA" id="ARBA00023098"/>
    </source>
</evidence>
<keyword evidence="9" id="KW-0560">Oxidoreductase</keyword>
<dbReference type="CDD" id="cd05236">
    <property type="entry name" value="FAR-N_SDR_e"/>
    <property type="match status" value="1"/>
</dbReference>
<dbReference type="Pfam" id="PF03015">
    <property type="entry name" value="Sterile"/>
    <property type="match status" value="1"/>
</dbReference>
<gene>
    <name evidence="12" type="ORF">GPM918_LOCUS36581</name>
    <name evidence="13" type="ORF">SRO942_LOCUS37325</name>
</gene>
<dbReference type="GO" id="GO:0035336">
    <property type="term" value="P:long-chain fatty-acyl-CoA metabolic process"/>
    <property type="evidence" value="ECO:0007669"/>
    <property type="project" value="TreeGrafter"/>
</dbReference>
<accession>A0A815SX69</accession>
<dbReference type="PANTHER" id="PTHR11011">
    <property type="entry name" value="MALE STERILITY PROTEIN 2-RELATED"/>
    <property type="match status" value="1"/>
</dbReference>
<comment type="similarity">
    <text evidence="2 9">Belongs to the fatty acyl-CoA reductase family.</text>
</comment>
<keyword evidence="6 9" id="KW-0443">Lipid metabolism</keyword>
<dbReference type="GO" id="GO:0102965">
    <property type="term" value="F:alcohol-forming long-chain fatty acyl-CoA reductase activity"/>
    <property type="evidence" value="ECO:0007669"/>
    <property type="project" value="UniProtKB-EC"/>
</dbReference>
<evidence type="ECO:0000256" key="3">
    <source>
        <dbReference type="ARBA" id="ARBA00022516"/>
    </source>
</evidence>
<dbReference type="OrthoDB" id="429813at2759"/>